<dbReference type="AlphaFoldDB" id="A0AAJ1SXK4"/>
<dbReference type="EMBL" id="JAUSUC010000006">
    <property type="protein sequence ID" value="MDQ0214424.1"/>
    <property type="molecule type" value="Genomic_DNA"/>
</dbReference>
<dbReference type="PANTHER" id="PTHR40053:SF1">
    <property type="entry name" value="SPORULATION-CONTROL PROTEIN SPO0M"/>
    <property type="match status" value="1"/>
</dbReference>
<organism evidence="1 2">
    <name type="scientific">Oikeobacillus pervagus</name>
    <dbReference type="NCBI Taxonomy" id="1325931"/>
    <lineage>
        <taxon>Bacteria</taxon>
        <taxon>Bacillati</taxon>
        <taxon>Bacillota</taxon>
        <taxon>Bacilli</taxon>
        <taxon>Bacillales</taxon>
        <taxon>Bacillaceae</taxon>
        <taxon>Oikeobacillus</taxon>
    </lineage>
</organism>
<dbReference type="Pfam" id="PF07070">
    <property type="entry name" value="Spo0M"/>
    <property type="match status" value="1"/>
</dbReference>
<sequence>MMSFFNKVLASVGIGSAKVDTKLEKSSFIAGEYMNGVVEINGGQIEQKIDAIYITILTTYIRESNDKKYTDHAAIQKVQISDPFTIQANEIKTIPFSLQLPLDTPITYGRSRVWLATGLDIKNAVDPHDKDFIEVRPNSLTSAILEEIQKLGFRLREVECEQASNRIRRRYPFIQEFEFVPTSGPFRGKLDELEVMFLEQSEQSTEILLQVDRRARGIGSFLAEALEMDESFVRLSVAIEDLPQLRSILQQTISKHC</sequence>
<comment type="caution">
    <text evidence="1">The sequence shown here is derived from an EMBL/GenBank/DDBJ whole genome shotgun (WGS) entry which is preliminary data.</text>
</comment>
<protein>
    <submittedName>
        <fullName evidence="1">Sporulation-control protein</fullName>
    </submittedName>
</protein>
<dbReference type="InterPro" id="IPR009776">
    <property type="entry name" value="Spore_0_M"/>
</dbReference>
<gene>
    <name evidence="1" type="ORF">J2S13_000820</name>
</gene>
<name>A0AAJ1SXK4_9BACI</name>
<accession>A0AAJ1SXK4</accession>
<keyword evidence="2" id="KW-1185">Reference proteome</keyword>
<reference evidence="1" key="1">
    <citation type="submission" date="2023-07" db="EMBL/GenBank/DDBJ databases">
        <title>Genomic Encyclopedia of Type Strains, Phase IV (KMG-IV): sequencing the most valuable type-strain genomes for metagenomic binning, comparative biology and taxonomic classification.</title>
        <authorList>
            <person name="Goeker M."/>
        </authorList>
    </citation>
    <scope>NUCLEOTIDE SEQUENCE</scope>
    <source>
        <strain evidence="1">DSM 23947</strain>
    </source>
</reference>
<evidence type="ECO:0000313" key="1">
    <source>
        <dbReference type="EMBL" id="MDQ0214424.1"/>
    </source>
</evidence>
<evidence type="ECO:0000313" key="2">
    <source>
        <dbReference type="Proteomes" id="UP001237207"/>
    </source>
</evidence>
<dbReference type="Proteomes" id="UP001237207">
    <property type="component" value="Unassembled WGS sequence"/>
</dbReference>
<dbReference type="PANTHER" id="PTHR40053">
    <property type="entry name" value="SPORULATION-CONTROL PROTEIN SPO0M"/>
    <property type="match status" value="1"/>
</dbReference>
<proteinExistence type="predicted"/>